<dbReference type="PANTHER" id="PTHR42850:SF4">
    <property type="entry name" value="ZINC-DEPENDENT ENDOPOLYPHOSPHATASE"/>
    <property type="match status" value="1"/>
</dbReference>
<protein>
    <submittedName>
        <fullName evidence="2">Serine/threonine protein phosphatase 1</fullName>
        <ecNumber evidence="2">3.1.3.16</ecNumber>
    </submittedName>
</protein>
<sequence length="237" mass="25999">MSKTFAVADLHGRYDLLLAAIERIEQSSHSGGTIVFTGDYVDRGPQSAQIIERLMKGPDDPQRWKWVCLQGNHEEIMLTCLLATGLAVSYWMPNGGGATLLSYGAKDGGSISDALTLVPQAHIDWLKSLPLIHVDEHRVFVHAGVDEAIPLDEQTPQTMQWMLYPDGYAGGHSERHVVHGHHQFEDGPLLFAGRTDLDTFAWYTGRLVIGVFDDSKAGGPVSTIEIKGPSIYGLRGH</sequence>
<dbReference type="SUPFAM" id="SSF56300">
    <property type="entry name" value="Metallo-dependent phosphatases"/>
    <property type="match status" value="1"/>
</dbReference>
<dbReference type="Gene3D" id="3.60.21.10">
    <property type="match status" value="1"/>
</dbReference>
<evidence type="ECO:0000313" key="3">
    <source>
        <dbReference type="Proteomes" id="UP001184614"/>
    </source>
</evidence>
<dbReference type="Pfam" id="PF00149">
    <property type="entry name" value="Metallophos"/>
    <property type="match status" value="1"/>
</dbReference>
<dbReference type="PANTHER" id="PTHR42850">
    <property type="entry name" value="METALLOPHOSPHOESTERASE"/>
    <property type="match status" value="1"/>
</dbReference>
<dbReference type="InterPro" id="IPR004843">
    <property type="entry name" value="Calcineurin-like_PHP"/>
</dbReference>
<dbReference type="InterPro" id="IPR050126">
    <property type="entry name" value="Ap4A_hydrolase"/>
</dbReference>
<accession>A0ABU1M4R6</accession>
<dbReference type="Proteomes" id="UP001184614">
    <property type="component" value="Unassembled WGS sequence"/>
</dbReference>
<name>A0ABU1M4R6_9HYPH</name>
<dbReference type="EMBL" id="JAVDQT010000001">
    <property type="protein sequence ID" value="MDR6430987.1"/>
    <property type="molecule type" value="Genomic_DNA"/>
</dbReference>
<keyword evidence="3" id="KW-1185">Reference proteome</keyword>
<dbReference type="RefSeq" id="WP_310010176.1">
    <property type="nucleotide sequence ID" value="NZ_JAVDQT010000001.1"/>
</dbReference>
<organism evidence="2 3">
    <name type="scientific">Brucella pseudogrignonensis</name>
    <dbReference type="NCBI Taxonomy" id="419475"/>
    <lineage>
        <taxon>Bacteria</taxon>
        <taxon>Pseudomonadati</taxon>
        <taxon>Pseudomonadota</taxon>
        <taxon>Alphaproteobacteria</taxon>
        <taxon>Hyphomicrobiales</taxon>
        <taxon>Brucellaceae</taxon>
        <taxon>Brucella/Ochrobactrum group</taxon>
        <taxon>Brucella</taxon>
    </lineage>
</organism>
<proteinExistence type="predicted"/>
<dbReference type="GO" id="GO:0004722">
    <property type="term" value="F:protein serine/threonine phosphatase activity"/>
    <property type="evidence" value="ECO:0007669"/>
    <property type="project" value="UniProtKB-EC"/>
</dbReference>
<comment type="caution">
    <text evidence="2">The sequence shown here is derived from an EMBL/GenBank/DDBJ whole genome shotgun (WGS) entry which is preliminary data.</text>
</comment>
<gene>
    <name evidence="2" type="ORF">J2782_000692</name>
</gene>
<keyword evidence="2" id="KW-0378">Hydrolase</keyword>
<dbReference type="InterPro" id="IPR029052">
    <property type="entry name" value="Metallo-depent_PP-like"/>
</dbReference>
<feature type="domain" description="Calcineurin-like phosphoesterase" evidence="1">
    <location>
        <begin position="5"/>
        <end position="193"/>
    </location>
</feature>
<evidence type="ECO:0000259" key="1">
    <source>
        <dbReference type="Pfam" id="PF00149"/>
    </source>
</evidence>
<reference evidence="2 3" key="1">
    <citation type="submission" date="2023-07" db="EMBL/GenBank/DDBJ databases">
        <title>Sorghum-associated microbial communities from plants grown in Nebraska, USA.</title>
        <authorList>
            <person name="Schachtman D."/>
        </authorList>
    </citation>
    <scope>NUCLEOTIDE SEQUENCE [LARGE SCALE GENOMIC DNA]</scope>
    <source>
        <strain evidence="2 3">DS1730</strain>
    </source>
</reference>
<evidence type="ECO:0000313" key="2">
    <source>
        <dbReference type="EMBL" id="MDR6430987.1"/>
    </source>
</evidence>
<dbReference type="EC" id="3.1.3.16" evidence="2"/>